<feature type="domain" description="Ig-like" evidence="4">
    <location>
        <begin position="119"/>
        <end position="208"/>
    </location>
</feature>
<reference evidence="5" key="1">
    <citation type="submission" date="2021-01" db="EMBL/GenBank/DDBJ databases">
        <title>A chromosome-scale assembly of European eel, Anguilla anguilla.</title>
        <authorList>
            <person name="Henkel C."/>
            <person name="Jong-Raadsen S.A."/>
            <person name="Dufour S."/>
            <person name="Weltzien F.-A."/>
            <person name="Palstra A.P."/>
            <person name="Pelster B."/>
            <person name="Spaink H.P."/>
            <person name="Van Den Thillart G.E."/>
            <person name="Jansen H."/>
            <person name="Zahm M."/>
            <person name="Klopp C."/>
            <person name="Cedric C."/>
            <person name="Louis A."/>
            <person name="Berthelot C."/>
            <person name="Parey E."/>
            <person name="Roest Crollius H."/>
            <person name="Montfort J."/>
            <person name="Robinson-Rechavi M."/>
            <person name="Bucao C."/>
            <person name="Bouchez O."/>
            <person name="Gislard M."/>
            <person name="Lluch J."/>
            <person name="Milhes M."/>
            <person name="Lampietro C."/>
            <person name="Lopez Roques C."/>
            <person name="Donnadieu C."/>
            <person name="Braasch I."/>
            <person name="Desvignes T."/>
            <person name="Postlethwait J."/>
            <person name="Bobe J."/>
            <person name="Guiguen Y."/>
            <person name="Dirks R."/>
        </authorList>
    </citation>
    <scope>NUCLEOTIDE SEQUENCE</scope>
    <source>
        <strain evidence="5">Tag_6206</strain>
        <tissue evidence="5">Liver</tissue>
    </source>
</reference>
<dbReference type="SUPFAM" id="SSF48726">
    <property type="entry name" value="Immunoglobulin"/>
    <property type="match status" value="3"/>
</dbReference>
<evidence type="ECO:0000256" key="3">
    <source>
        <dbReference type="ARBA" id="ARBA00023157"/>
    </source>
</evidence>
<dbReference type="InterPro" id="IPR013783">
    <property type="entry name" value="Ig-like_fold"/>
</dbReference>
<dbReference type="Pfam" id="PF08205">
    <property type="entry name" value="C2-set_2"/>
    <property type="match status" value="1"/>
</dbReference>
<dbReference type="InterPro" id="IPR056386">
    <property type="entry name" value="Ig_CD22"/>
</dbReference>
<protein>
    <recommendedName>
        <fullName evidence="4">Ig-like domain-containing protein</fullName>
    </recommendedName>
</protein>
<evidence type="ECO:0000256" key="2">
    <source>
        <dbReference type="ARBA" id="ARBA00023136"/>
    </source>
</evidence>
<accession>A0A9D3S5M1</accession>
<sequence length="324" mass="36212">TAEIPETISALLGSCVVVPCKFNYPDREIKPTDLTGIWHTTNRDIYIYHPDSSKVMEEFRGRTNLIGDLARKDCSLRINHLKKKDNGPFIFRIEIRDFDKYSYKDKSVSIDVQDSPASPRLTVSGEVKAGDAVTASCSVSHSCPTELPHLIWSRSGTTTNQSEELPNGQWKETSNLTFTATNSDHNQHLICTAKYQQVTSVQSSKILNVTYAPVRVEVEPESTVVKEGDAVEMQCSSDSNPPAHGYQWYNITGTLLSEERIYKLHNVSRHTKALYCAAINTEGHKNSTLGQDQRGVPPKHWSTIRLCCRNHRGELPVPGGVQAR</sequence>
<feature type="non-terminal residue" evidence="5">
    <location>
        <position position="1"/>
    </location>
</feature>
<dbReference type="PANTHER" id="PTHR46484">
    <property type="entry name" value="SI:CH211-171H4.5-RELATED"/>
    <property type="match status" value="1"/>
</dbReference>
<keyword evidence="2" id="KW-0472">Membrane</keyword>
<dbReference type="Pfam" id="PF24518">
    <property type="entry name" value="Ig_CD22"/>
    <property type="match status" value="1"/>
</dbReference>
<proteinExistence type="predicted"/>
<dbReference type="InterPro" id="IPR036179">
    <property type="entry name" value="Ig-like_dom_sf"/>
</dbReference>
<name>A0A9D3S5M1_ANGAN</name>
<keyword evidence="3" id="KW-1015">Disulfide bond</keyword>
<dbReference type="EMBL" id="JAFIRN010000001">
    <property type="protein sequence ID" value="KAG5855825.1"/>
    <property type="molecule type" value="Genomic_DNA"/>
</dbReference>
<dbReference type="PROSITE" id="PS50835">
    <property type="entry name" value="IG_LIKE"/>
    <property type="match status" value="2"/>
</dbReference>
<dbReference type="Proteomes" id="UP001044222">
    <property type="component" value="Unassembled WGS sequence"/>
</dbReference>
<evidence type="ECO:0000313" key="6">
    <source>
        <dbReference type="Proteomes" id="UP001044222"/>
    </source>
</evidence>
<dbReference type="Gene3D" id="2.60.40.10">
    <property type="entry name" value="Immunoglobulins"/>
    <property type="match status" value="3"/>
</dbReference>
<organism evidence="5 6">
    <name type="scientific">Anguilla anguilla</name>
    <name type="common">European freshwater eel</name>
    <name type="synonym">Muraena anguilla</name>
    <dbReference type="NCBI Taxonomy" id="7936"/>
    <lineage>
        <taxon>Eukaryota</taxon>
        <taxon>Metazoa</taxon>
        <taxon>Chordata</taxon>
        <taxon>Craniata</taxon>
        <taxon>Vertebrata</taxon>
        <taxon>Euteleostomi</taxon>
        <taxon>Actinopterygii</taxon>
        <taxon>Neopterygii</taxon>
        <taxon>Teleostei</taxon>
        <taxon>Anguilliformes</taxon>
        <taxon>Anguillidae</taxon>
        <taxon>Anguilla</taxon>
    </lineage>
</organism>
<comment type="caution">
    <text evidence="5">The sequence shown here is derived from an EMBL/GenBank/DDBJ whole genome shotgun (WGS) entry which is preliminary data.</text>
</comment>
<evidence type="ECO:0000313" key="5">
    <source>
        <dbReference type="EMBL" id="KAG5855825.1"/>
    </source>
</evidence>
<dbReference type="PANTHER" id="PTHR46484:SF1">
    <property type="entry name" value="SCHWANN CELL MYELIN PROTEIN-RELATED"/>
    <property type="match status" value="1"/>
</dbReference>
<dbReference type="InterPro" id="IPR013162">
    <property type="entry name" value="CD80_C2-set"/>
</dbReference>
<keyword evidence="6" id="KW-1185">Reference proteome</keyword>
<gene>
    <name evidence="5" type="ORF">ANANG_G00000710</name>
</gene>
<evidence type="ECO:0000259" key="4">
    <source>
        <dbReference type="PROSITE" id="PS50835"/>
    </source>
</evidence>
<dbReference type="AlphaFoldDB" id="A0A9D3S5M1"/>
<comment type="subcellular location">
    <subcellularLocation>
        <location evidence="1">Membrane</location>
        <topology evidence="1">Single-pass membrane protein</topology>
    </subcellularLocation>
</comment>
<evidence type="ECO:0000256" key="1">
    <source>
        <dbReference type="ARBA" id="ARBA00004167"/>
    </source>
</evidence>
<feature type="domain" description="Ig-like" evidence="4">
    <location>
        <begin position="213"/>
        <end position="249"/>
    </location>
</feature>
<dbReference type="InterPro" id="IPR003599">
    <property type="entry name" value="Ig_sub"/>
</dbReference>
<dbReference type="SMART" id="SM00409">
    <property type="entry name" value="IG"/>
    <property type="match status" value="3"/>
</dbReference>
<dbReference type="GO" id="GO:0016020">
    <property type="term" value="C:membrane"/>
    <property type="evidence" value="ECO:0007669"/>
    <property type="project" value="UniProtKB-SubCell"/>
</dbReference>
<dbReference type="InterPro" id="IPR007110">
    <property type="entry name" value="Ig-like_dom"/>
</dbReference>